<dbReference type="EMBL" id="JBHTOD010000011">
    <property type="protein sequence ID" value="MFD1456476.1"/>
    <property type="molecule type" value="Genomic_DNA"/>
</dbReference>
<accession>A0ABW4D4H5</accession>
<keyword evidence="4" id="KW-1185">Reference proteome</keyword>
<evidence type="ECO:0000313" key="3">
    <source>
        <dbReference type="EMBL" id="MFD1456476.1"/>
    </source>
</evidence>
<name>A0ABW4D4H5_9LACO</name>
<dbReference type="Pfam" id="PF13731">
    <property type="entry name" value="WxL"/>
    <property type="match status" value="1"/>
</dbReference>
<feature type="signal peptide" evidence="1">
    <location>
        <begin position="1"/>
        <end position="27"/>
    </location>
</feature>
<gene>
    <name evidence="3" type="ORF">ACFQ44_12485</name>
</gene>
<proteinExistence type="predicted"/>
<protein>
    <submittedName>
        <fullName evidence="3">WxL domain-containing protein</fullName>
    </submittedName>
</protein>
<feature type="chain" id="PRO_5045890305" evidence="1">
    <location>
        <begin position="28"/>
        <end position="233"/>
    </location>
</feature>
<evidence type="ECO:0000313" key="4">
    <source>
        <dbReference type="Proteomes" id="UP001597189"/>
    </source>
</evidence>
<evidence type="ECO:0000256" key="1">
    <source>
        <dbReference type="SAM" id="SignalP"/>
    </source>
</evidence>
<organism evidence="3 4">
    <name type="scientific">Levilactobacillus lanxiensis</name>
    <dbReference type="NCBI Taxonomy" id="2799568"/>
    <lineage>
        <taxon>Bacteria</taxon>
        <taxon>Bacillati</taxon>
        <taxon>Bacillota</taxon>
        <taxon>Bacilli</taxon>
        <taxon>Lactobacillales</taxon>
        <taxon>Lactobacillaceae</taxon>
        <taxon>Levilactobacillus</taxon>
    </lineage>
</organism>
<dbReference type="RefSeq" id="WP_203646817.1">
    <property type="nucleotide sequence ID" value="NZ_BOLN01000011.1"/>
</dbReference>
<evidence type="ECO:0000259" key="2">
    <source>
        <dbReference type="Pfam" id="PF13731"/>
    </source>
</evidence>
<reference evidence="4" key="1">
    <citation type="journal article" date="2019" name="Int. J. Syst. Evol. Microbiol.">
        <title>The Global Catalogue of Microorganisms (GCM) 10K type strain sequencing project: providing services to taxonomists for standard genome sequencing and annotation.</title>
        <authorList>
            <consortium name="The Broad Institute Genomics Platform"/>
            <consortium name="The Broad Institute Genome Sequencing Center for Infectious Disease"/>
            <person name="Wu L."/>
            <person name="Ma J."/>
        </authorList>
    </citation>
    <scope>NUCLEOTIDE SEQUENCE [LARGE SCALE GENOMIC DNA]</scope>
    <source>
        <strain evidence="4">CCM 8979</strain>
    </source>
</reference>
<sequence length="233" mass="22863">MTKKTLQLLASAALVAGLGFTTVTANADATSNTGSVSTTAKVTLDSKGAGDNGDGDGGNVAGSLAITSAPDVTFDGGTLDGKTALDLNGTLANGAKSHDTNAKAGAVTVVDPGTASGWTVQVSNTKMANDDSTQTGIASLIQGGKINFSNAALASEDSGADAGVTLQGNATANAVSLNTEGTDNVPVYNAAKGSGVGTWTDTFSKANLTVPAGNVKGSYTSTLTWTLNNTPQA</sequence>
<dbReference type="InterPro" id="IPR027994">
    <property type="entry name" value="WxL_dom"/>
</dbReference>
<keyword evidence="1" id="KW-0732">Signal</keyword>
<comment type="caution">
    <text evidence="3">The sequence shown here is derived from an EMBL/GenBank/DDBJ whole genome shotgun (WGS) entry which is preliminary data.</text>
</comment>
<feature type="domain" description="WxL" evidence="2">
    <location>
        <begin position="55"/>
        <end position="231"/>
    </location>
</feature>
<dbReference type="Proteomes" id="UP001597189">
    <property type="component" value="Unassembled WGS sequence"/>
</dbReference>